<dbReference type="PANTHER" id="PTHR30093">
    <property type="entry name" value="GENERAL SECRETION PATHWAY PROTEIN G"/>
    <property type="match status" value="1"/>
</dbReference>
<dbReference type="EMBL" id="SGIM01000001">
    <property type="protein sequence ID" value="RZF56941.1"/>
    <property type="molecule type" value="Genomic_DNA"/>
</dbReference>
<keyword evidence="2" id="KW-0472">Membrane</keyword>
<dbReference type="Proteomes" id="UP000292110">
    <property type="component" value="Unassembled WGS sequence"/>
</dbReference>
<dbReference type="InterPro" id="IPR000983">
    <property type="entry name" value="Bac_GSPG_pilin"/>
</dbReference>
<keyword evidence="4" id="KW-1185">Reference proteome</keyword>
<comment type="caution">
    <text evidence="3">The sequence shown here is derived from an EMBL/GenBank/DDBJ whole genome shotgun (WGS) entry which is preliminary data.</text>
</comment>
<dbReference type="Pfam" id="PF07963">
    <property type="entry name" value="N_methyl"/>
    <property type="match status" value="1"/>
</dbReference>
<dbReference type="GO" id="GO:0015628">
    <property type="term" value="P:protein secretion by the type II secretion system"/>
    <property type="evidence" value="ECO:0007669"/>
    <property type="project" value="InterPro"/>
</dbReference>
<proteinExistence type="predicted"/>
<name>A0A4Q6XE48_9GAMM</name>
<accession>A0A4Q6XE48</accession>
<sequence length="159" mass="17581">MKAMNKQSAFTLIELMVTVAIIAILAAIAIPSYDIYIRRADLSTAQQEMHKVAALLEKHRTRNFSYDGFVLKGTSTNKGPYFDVPNATNTTLLIPLDTTTGKQKFTLILNVNSQAWSLKAESQSPRNYSLLLTSTGIKCKTKTTANITNQSCGTESEDW</sequence>
<dbReference type="InterPro" id="IPR045584">
    <property type="entry name" value="Pilin-like"/>
</dbReference>
<keyword evidence="2" id="KW-1133">Transmembrane helix</keyword>
<dbReference type="InterPro" id="IPR012902">
    <property type="entry name" value="N_methyl_site"/>
</dbReference>
<dbReference type="GO" id="GO:0015627">
    <property type="term" value="C:type II protein secretion system complex"/>
    <property type="evidence" value="ECO:0007669"/>
    <property type="project" value="InterPro"/>
</dbReference>
<dbReference type="NCBIfam" id="TIGR02532">
    <property type="entry name" value="IV_pilin_GFxxxE"/>
    <property type="match status" value="1"/>
</dbReference>
<dbReference type="PRINTS" id="PR00813">
    <property type="entry name" value="BCTERIALGSPG"/>
</dbReference>
<dbReference type="RefSeq" id="WP_130160880.1">
    <property type="nucleotide sequence ID" value="NZ_SGIM01000001.1"/>
</dbReference>
<keyword evidence="2" id="KW-0812">Transmembrane</keyword>
<dbReference type="SUPFAM" id="SSF54523">
    <property type="entry name" value="Pili subunits"/>
    <property type="match status" value="1"/>
</dbReference>
<dbReference type="Gene3D" id="3.30.700.10">
    <property type="entry name" value="Glycoprotein, Type 4 Pilin"/>
    <property type="match status" value="1"/>
</dbReference>
<dbReference type="InterPro" id="IPR031982">
    <property type="entry name" value="PilE-like"/>
</dbReference>
<feature type="transmembrane region" description="Helical" evidence="2">
    <location>
        <begin position="12"/>
        <end position="33"/>
    </location>
</feature>
<dbReference type="Pfam" id="PF16732">
    <property type="entry name" value="ComP_DUS"/>
    <property type="match status" value="1"/>
</dbReference>
<evidence type="ECO:0000313" key="3">
    <source>
        <dbReference type="EMBL" id="RZF56941.1"/>
    </source>
</evidence>
<reference evidence="3 4" key="1">
    <citation type="submission" date="2019-02" db="EMBL/GenBank/DDBJ databases">
        <title>The draft genome of Acinetobacter halotolerans strain JCM 31009.</title>
        <authorList>
            <person name="Qin J."/>
            <person name="Feng Y."/>
            <person name="Nemec A."/>
            <person name="Zong Z."/>
        </authorList>
    </citation>
    <scope>NUCLEOTIDE SEQUENCE [LARGE SCALE GENOMIC DNA]</scope>
    <source>
        <strain evidence="3 4">JCM 31009</strain>
    </source>
</reference>
<protein>
    <submittedName>
        <fullName evidence="3">Prepilin-type N-terminal cleavage/methylation domain-containing protein</fullName>
    </submittedName>
</protein>
<dbReference type="GO" id="GO:0043683">
    <property type="term" value="P:type IV pilus assembly"/>
    <property type="evidence" value="ECO:0007669"/>
    <property type="project" value="InterPro"/>
</dbReference>
<dbReference type="PANTHER" id="PTHR30093:SF47">
    <property type="entry name" value="TYPE IV PILUS NON-CORE MINOR PILIN PILE"/>
    <property type="match status" value="1"/>
</dbReference>
<evidence type="ECO:0000313" key="4">
    <source>
        <dbReference type="Proteomes" id="UP000292110"/>
    </source>
</evidence>
<evidence type="ECO:0000256" key="2">
    <source>
        <dbReference type="SAM" id="Phobius"/>
    </source>
</evidence>
<organism evidence="3 4">
    <name type="scientific">Acinetobacter halotolerans</name>
    <dbReference type="NCBI Taxonomy" id="1752076"/>
    <lineage>
        <taxon>Bacteria</taxon>
        <taxon>Pseudomonadati</taxon>
        <taxon>Pseudomonadota</taxon>
        <taxon>Gammaproteobacteria</taxon>
        <taxon>Moraxellales</taxon>
        <taxon>Moraxellaceae</taxon>
        <taxon>Acinetobacter</taxon>
    </lineage>
</organism>
<gene>
    <name evidence="3" type="ORF">EXE30_01420</name>
</gene>
<evidence type="ECO:0000256" key="1">
    <source>
        <dbReference type="ARBA" id="ARBA00022481"/>
    </source>
</evidence>
<dbReference type="AlphaFoldDB" id="A0A4Q6XE48"/>
<keyword evidence="1" id="KW-0488">Methylation</keyword>